<dbReference type="EC" id="3.1.3.48" evidence="2"/>
<dbReference type="Gene3D" id="3.20.20.140">
    <property type="entry name" value="Metal-dependent hydrolases"/>
    <property type="match status" value="1"/>
</dbReference>
<dbReference type="EMBL" id="JADIMQ010000026">
    <property type="protein sequence ID" value="MBO8447988.1"/>
    <property type="molecule type" value="Genomic_DNA"/>
</dbReference>
<dbReference type="SUPFAM" id="SSF89550">
    <property type="entry name" value="PHP domain-like"/>
    <property type="match status" value="1"/>
</dbReference>
<evidence type="ECO:0000256" key="2">
    <source>
        <dbReference type="ARBA" id="ARBA00013064"/>
    </source>
</evidence>
<dbReference type="Pfam" id="PF19567">
    <property type="entry name" value="CpsB_CapC"/>
    <property type="match status" value="1"/>
</dbReference>
<proteinExistence type="inferred from homology"/>
<comment type="similarity">
    <text evidence="1">Belongs to the metallo-dependent hydrolases superfamily. CpsB/CapC family.</text>
</comment>
<keyword evidence="3" id="KW-0378">Hydrolase</keyword>
<organism evidence="5 6">
    <name type="scientific">Candidatus Cryptobacteroides merdigallinarum</name>
    <dbReference type="NCBI Taxonomy" id="2840770"/>
    <lineage>
        <taxon>Bacteria</taxon>
        <taxon>Pseudomonadati</taxon>
        <taxon>Bacteroidota</taxon>
        <taxon>Bacteroidia</taxon>
        <taxon>Bacteroidales</taxon>
        <taxon>Candidatus Cryptobacteroides</taxon>
    </lineage>
</organism>
<reference evidence="5" key="1">
    <citation type="submission" date="2020-10" db="EMBL/GenBank/DDBJ databases">
        <authorList>
            <person name="Gilroy R."/>
        </authorList>
    </citation>
    <scope>NUCLEOTIDE SEQUENCE</scope>
    <source>
        <strain evidence="5">20514</strain>
    </source>
</reference>
<accession>A0A9D9EI47</accession>
<protein>
    <recommendedName>
        <fullName evidence="2">protein-tyrosine-phosphatase</fullName>
        <ecNumber evidence="2">3.1.3.48</ecNumber>
    </recommendedName>
</protein>
<evidence type="ECO:0000256" key="1">
    <source>
        <dbReference type="ARBA" id="ARBA00005750"/>
    </source>
</evidence>
<evidence type="ECO:0000313" key="6">
    <source>
        <dbReference type="Proteomes" id="UP000810252"/>
    </source>
</evidence>
<evidence type="ECO:0000256" key="4">
    <source>
        <dbReference type="ARBA" id="ARBA00051722"/>
    </source>
</evidence>
<dbReference type="PANTHER" id="PTHR39181:SF1">
    <property type="entry name" value="TYROSINE-PROTEIN PHOSPHATASE YWQE"/>
    <property type="match status" value="1"/>
</dbReference>
<comment type="catalytic activity">
    <reaction evidence="4">
        <text>O-phospho-L-tyrosyl-[protein] + H2O = L-tyrosyl-[protein] + phosphate</text>
        <dbReference type="Rhea" id="RHEA:10684"/>
        <dbReference type="Rhea" id="RHEA-COMP:10136"/>
        <dbReference type="Rhea" id="RHEA-COMP:20101"/>
        <dbReference type="ChEBI" id="CHEBI:15377"/>
        <dbReference type="ChEBI" id="CHEBI:43474"/>
        <dbReference type="ChEBI" id="CHEBI:46858"/>
        <dbReference type="ChEBI" id="CHEBI:61978"/>
        <dbReference type="EC" id="3.1.3.48"/>
    </reaction>
</comment>
<gene>
    <name evidence="5" type="ORF">IAC29_01790</name>
</gene>
<dbReference type="PANTHER" id="PTHR39181">
    <property type="entry name" value="TYROSINE-PROTEIN PHOSPHATASE YWQE"/>
    <property type="match status" value="1"/>
</dbReference>
<evidence type="ECO:0000256" key="3">
    <source>
        <dbReference type="ARBA" id="ARBA00022801"/>
    </source>
</evidence>
<sequence>MWFFNKSVSFTELGFRTDIHSHILPGVDDGFRAEDRSVKALELLHGMGLERSILTPHIYPDLYPENTPASMRKRLEEVAGLFSATGVECRVAGEHMVYAGVEDAFSPADAGDVLCLGGRYILIEMSYAYESQNIRDFIFRLNAAGFNPVLAHPERYSYYSRSLVEISSITDMDTCLQLNVLSLGGFYGATAREKAEAILEKGLYSYLGTDLHSISQIEQLKALKIKRKHVPAVERLLAGNDALWNA</sequence>
<dbReference type="Proteomes" id="UP000810252">
    <property type="component" value="Unassembled WGS sequence"/>
</dbReference>
<name>A0A9D9EI47_9BACT</name>
<comment type="caution">
    <text evidence="5">The sequence shown here is derived from an EMBL/GenBank/DDBJ whole genome shotgun (WGS) entry which is preliminary data.</text>
</comment>
<dbReference type="InterPro" id="IPR016195">
    <property type="entry name" value="Pol/histidinol_Pase-like"/>
</dbReference>
<dbReference type="AlphaFoldDB" id="A0A9D9EI47"/>
<reference evidence="5" key="2">
    <citation type="journal article" date="2021" name="PeerJ">
        <title>Extensive microbial diversity within the chicken gut microbiome revealed by metagenomics and culture.</title>
        <authorList>
            <person name="Gilroy R."/>
            <person name="Ravi A."/>
            <person name="Getino M."/>
            <person name="Pursley I."/>
            <person name="Horton D.L."/>
            <person name="Alikhan N.F."/>
            <person name="Baker D."/>
            <person name="Gharbi K."/>
            <person name="Hall N."/>
            <person name="Watson M."/>
            <person name="Adriaenssens E.M."/>
            <person name="Foster-Nyarko E."/>
            <person name="Jarju S."/>
            <person name="Secka A."/>
            <person name="Antonio M."/>
            <person name="Oren A."/>
            <person name="Chaudhuri R.R."/>
            <person name="La Ragione R."/>
            <person name="Hildebrand F."/>
            <person name="Pallen M.J."/>
        </authorList>
    </citation>
    <scope>NUCLEOTIDE SEQUENCE</scope>
    <source>
        <strain evidence="5">20514</strain>
    </source>
</reference>
<dbReference type="InterPro" id="IPR016667">
    <property type="entry name" value="Caps_polysacc_synth_CpsB/CapC"/>
</dbReference>
<dbReference type="GO" id="GO:0030145">
    <property type="term" value="F:manganese ion binding"/>
    <property type="evidence" value="ECO:0007669"/>
    <property type="project" value="InterPro"/>
</dbReference>
<evidence type="ECO:0000313" key="5">
    <source>
        <dbReference type="EMBL" id="MBO8447988.1"/>
    </source>
</evidence>
<dbReference type="GO" id="GO:0004725">
    <property type="term" value="F:protein tyrosine phosphatase activity"/>
    <property type="evidence" value="ECO:0007669"/>
    <property type="project" value="UniProtKB-EC"/>
</dbReference>